<name>A0A927F565_9BACT</name>
<evidence type="ECO:0000256" key="1">
    <source>
        <dbReference type="ARBA" id="ARBA00002591"/>
    </source>
</evidence>
<dbReference type="InterPro" id="IPR000527">
    <property type="entry name" value="Flag_Lring"/>
</dbReference>
<comment type="function">
    <text evidence="1">Assembles around the rod to form the L-ring and probably protects the motor/basal body from shearing forces during rotation.</text>
</comment>
<dbReference type="EMBL" id="JACYFG010000006">
    <property type="protein sequence ID" value="MBD5778652.1"/>
    <property type="molecule type" value="Genomic_DNA"/>
</dbReference>
<comment type="similarity">
    <text evidence="4">Belongs to the FlgH family.</text>
</comment>
<accession>A0A927F565</accession>
<evidence type="ECO:0000256" key="8">
    <source>
        <dbReference type="ARBA" id="ARBA00023237"/>
    </source>
</evidence>
<dbReference type="PANTHER" id="PTHR34933">
    <property type="entry name" value="FLAGELLAR L-RING PROTEIN"/>
    <property type="match status" value="1"/>
</dbReference>
<protein>
    <submittedName>
        <fullName evidence="9">Flagellar basal body L-ring protein FlgH</fullName>
    </submittedName>
</protein>
<dbReference type="GO" id="GO:0009279">
    <property type="term" value="C:cell outer membrane"/>
    <property type="evidence" value="ECO:0007669"/>
    <property type="project" value="UniProtKB-SubCell"/>
</dbReference>
<proteinExistence type="inferred from homology"/>
<dbReference type="PANTHER" id="PTHR34933:SF1">
    <property type="entry name" value="FLAGELLAR L-RING PROTEIN"/>
    <property type="match status" value="1"/>
</dbReference>
<keyword evidence="10" id="KW-1185">Reference proteome</keyword>
<dbReference type="AlphaFoldDB" id="A0A927F565"/>
<dbReference type="GO" id="GO:0003774">
    <property type="term" value="F:cytoskeletal motor activity"/>
    <property type="evidence" value="ECO:0007669"/>
    <property type="project" value="InterPro"/>
</dbReference>
<organism evidence="9 10">
    <name type="scientific">Pelagicoccus enzymogenes</name>
    <dbReference type="NCBI Taxonomy" id="2773457"/>
    <lineage>
        <taxon>Bacteria</taxon>
        <taxon>Pseudomonadati</taxon>
        <taxon>Verrucomicrobiota</taxon>
        <taxon>Opitutia</taxon>
        <taxon>Puniceicoccales</taxon>
        <taxon>Pelagicoccaceae</taxon>
        <taxon>Pelagicoccus</taxon>
    </lineage>
</organism>
<keyword evidence="5" id="KW-0732">Signal</keyword>
<evidence type="ECO:0000256" key="3">
    <source>
        <dbReference type="ARBA" id="ARBA00004442"/>
    </source>
</evidence>
<dbReference type="GO" id="GO:0009427">
    <property type="term" value="C:bacterial-type flagellum basal body, distal rod, L ring"/>
    <property type="evidence" value="ECO:0007669"/>
    <property type="project" value="InterPro"/>
</dbReference>
<keyword evidence="9" id="KW-0969">Cilium</keyword>
<comment type="caution">
    <text evidence="9">The sequence shown here is derived from an EMBL/GenBank/DDBJ whole genome shotgun (WGS) entry which is preliminary data.</text>
</comment>
<evidence type="ECO:0000313" key="9">
    <source>
        <dbReference type="EMBL" id="MBD5778652.1"/>
    </source>
</evidence>
<keyword evidence="6" id="KW-0472">Membrane</keyword>
<dbReference type="PRINTS" id="PR01008">
    <property type="entry name" value="FLGLRINGFLGH"/>
</dbReference>
<evidence type="ECO:0000256" key="7">
    <source>
        <dbReference type="ARBA" id="ARBA00023143"/>
    </source>
</evidence>
<keyword evidence="8" id="KW-0998">Cell outer membrane</keyword>
<keyword evidence="9" id="KW-0966">Cell projection</keyword>
<evidence type="ECO:0000313" key="10">
    <source>
        <dbReference type="Proteomes" id="UP000622317"/>
    </source>
</evidence>
<gene>
    <name evidence="9" type="ORF">IEN85_04060</name>
</gene>
<reference evidence="9" key="1">
    <citation type="submission" date="2020-09" db="EMBL/GenBank/DDBJ databases">
        <title>Pelagicoccus enzymogenes sp. nov. with an EPS production, isolated from marine sediment.</title>
        <authorList>
            <person name="Feng X."/>
        </authorList>
    </citation>
    <scope>NUCLEOTIDE SEQUENCE</scope>
    <source>
        <strain evidence="9">NFK12</strain>
    </source>
</reference>
<evidence type="ECO:0000256" key="4">
    <source>
        <dbReference type="ARBA" id="ARBA00006929"/>
    </source>
</evidence>
<sequence length="202" mass="21259">MRIQLFTTAALLLVASAFGKSLWESPRNSERGMFADRTAAGVGDILMIQVDEETVVNRSSSKTSSANGSLSQALGNVVIPGLIDTTGKTLPSVSLPGSLDSYTGGGSVTESNLLQSKIAVIIVDVQPNGNLVVEGARKVKASGEAQYLVVRGVVRGDDVLANNTVLSTHVLNANVELFNEGDLKDAQTKGWVHKLINVANVR</sequence>
<evidence type="ECO:0000256" key="6">
    <source>
        <dbReference type="ARBA" id="ARBA00023136"/>
    </source>
</evidence>
<evidence type="ECO:0000256" key="5">
    <source>
        <dbReference type="ARBA" id="ARBA00022729"/>
    </source>
</evidence>
<comment type="subcellular location">
    <subcellularLocation>
        <location evidence="2">Bacterial flagellum basal body</location>
    </subcellularLocation>
    <subcellularLocation>
        <location evidence="3">Cell outer membrane</location>
    </subcellularLocation>
</comment>
<keyword evidence="7" id="KW-0975">Bacterial flagellum</keyword>
<keyword evidence="9" id="KW-0282">Flagellum</keyword>
<dbReference type="RefSeq" id="WP_191615783.1">
    <property type="nucleotide sequence ID" value="NZ_JACYFG010000006.1"/>
</dbReference>
<dbReference type="GO" id="GO:0071973">
    <property type="term" value="P:bacterial-type flagellum-dependent cell motility"/>
    <property type="evidence" value="ECO:0007669"/>
    <property type="project" value="InterPro"/>
</dbReference>
<evidence type="ECO:0000256" key="2">
    <source>
        <dbReference type="ARBA" id="ARBA00004117"/>
    </source>
</evidence>
<dbReference type="Proteomes" id="UP000622317">
    <property type="component" value="Unassembled WGS sequence"/>
</dbReference>
<dbReference type="Pfam" id="PF02107">
    <property type="entry name" value="FlgH"/>
    <property type="match status" value="1"/>
</dbReference>